<feature type="transmembrane region" description="Helical" evidence="1">
    <location>
        <begin position="141"/>
        <end position="160"/>
    </location>
</feature>
<dbReference type="EMBL" id="JACGWM010000005">
    <property type="protein sequence ID" value="KAL0371653.1"/>
    <property type="molecule type" value="Genomic_DNA"/>
</dbReference>
<organism evidence="2">
    <name type="scientific">Sesamum calycinum</name>
    <dbReference type="NCBI Taxonomy" id="2727403"/>
    <lineage>
        <taxon>Eukaryota</taxon>
        <taxon>Viridiplantae</taxon>
        <taxon>Streptophyta</taxon>
        <taxon>Embryophyta</taxon>
        <taxon>Tracheophyta</taxon>
        <taxon>Spermatophyta</taxon>
        <taxon>Magnoliopsida</taxon>
        <taxon>eudicotyledons</taxon>
        <taxon>Gunneridae</taxon>
        <taxon>Pentapetalae</taxon>
        <taxon>asterids</taxon>
        <taxon>lamiids</taxon>
        <taxon>Lamiales</taxon>
        <taxon>Pedaliaceae</taxon>
        <taxon>Sesamum</taxon>
    </lineage>
</organism>
<dbReference type="PANTHER" id="PTHR21530">
    <property type="entry name" value="PHEROMONE SHUTDOWN PROTEIN"/>
    <property type="match status" value="1"/>
</dbReference>
<evidence type="ECO:0000256" key="1">
    <source>
        <dbReference type="SAM" id="Phobius"/>
    </source>
</evidence>
<comment type="caution">
    <text evidence="2">The sequence shown here is derived from an EMBL/GenBank/DDBJ whole genome shotgun (WGS) entry which is preliminary data.</text>
</comment>
<dbReference type="InterPro" id="IPR046345">
    <property type="entry name" value="TraB_PrgY-like"/>
</dbReference>
<evidence type="ECO:0000313" key="2">
    <source>
        <dbReference type="EMBL" id="KAL0371653.1"/>
    </source>
</evidence>
<reference evidence="2" key="1">
    <citation type="submission" date="2020-06" db="EMBL/GenBank/DDBJ databases">
        <authorList>
            <person name="Li T."/>
            <person name="Hu X."/>
            <person name="Zhang T."/>
            <person name="Song X."/>
            <person name="Zhang H."/>
            <person name="Dai N."/>
            <person name="Sheng W."/>
            <person name="Hou X."/>
            <person name="Wei L."/>
        </authorList>
    </citation>
    <scope>NUCLEOTIDE SEQUENCE</scope>
    <source>
        <strain evidence="2">KEN8</strain>
        <tissue evidence="2">Leaf</tissue>
    </source>
</reference>
<proteinExistence type="predicted"/>
<keyword evidence="1" id="KW-0472">Membrane</keyword>
<reference evidence="2" key="2">
    <citation type="journal article" date="2024" name="Plant">
        <title>Genomic evolution and insights into agronomic trait innovations of Sesamum species.</title>
        <authorList>
            <person name="Miao H."/>
            <person name="Wang L."/>
            <person name="Qu L."/>
            <person name="Liu H."/>
            <person name="Sun Y."/>
            <person name="Le M."/>
            <person name="Wang Q."/>
            <person name="Wei S."/>
            <person name="Zheng Y."/>
            <person name="Lin W."/>
            <person name="Duan Y."/>
            <person name="Cao H."/>
            <person name="Xiong S."/>
            <person name="Wang X."/>
            <person name="Wei L."/>
            <person name="Li C."/>
            <person name="Ma Q."/>
            <person name="Ju M."/>
            <person name="Zhao R."/>
            <person name="Li G."/>
            <person name="Mu C."/>
            <person name="Tian Q."/>
            <person name="Mei H."/>
            <person name="Zhang T."/>
            <person name="Gao T."/>
            <person name="Zhang H."/>
        </authorList>
    </citation>
    <scope>NUCLEOTIDE SEQUENCE</scope>
    <source>
        <strain evidence="2">KEN8</strain>
    </source>
</reference>
<gene>
    <name evidence="2" type="ORF">Scaly_0846900</name>
</gene>
<evidence type="ECO:0008006" key="3">
    <source>
        <dbReference type="Google" id="ProtNLM"/>
    </source>
</evidence>
<dbReference type="PANTHER" id="PTHR21530:SF0">
    <property type="entry name" value="TRAB FAMILY PROTEIN"/>
    <property type="match status" value="1"/>
</dbReference>
<keyword evidence="1" id="KW-1133">Transmembrane helix</keyword>
<keyword evidence="1" id="KW-0812">Transmembrane</keyword>
<dbReference type="AlphaFoldDB" id="A0AAW2QV74"/>
<protein>
    <recommendedName>
        <fullName evidence="3">TraB domain-containing protein</fullName>
    </recommendedName>
</protein>
<sequence length="163" mass="18118">MKASPSPFPIFSPRLRTLQLPRKSHLLKLTPVTISPCKAASVVPPPPPDFNFKNEILGLSTAVIAETHPELLDLAENGTLVLIKKSQYGPVPPWRSEFVEPEAIWIIGTTHISRESASDVERVINAVRPDNVVELCRSRQVLSFFFFLILVAFSSILFIVTDS</sequence>
<name>A0AAW2QV74_9LAMI</name>
<accession>A0AAW2QV74</accession>